<dbReference type="VEuPathDB" id="FungiDB:CCM_03252"/>
<feature type="region of interest" description="Disordered" evidence="5">
    <location>
        <begin position="788"/>
        <end position="816"/>
    </location>
</feature>
<name>G3J9Q7_CORMM</name>
<dbReference type="InterPro" id="IPR051380">
    <property type="entry name" value="pH-response_reg_palI/RIM9"/>
</dbReference>
<dbReference type="OMA" id="VFGYCKG"/>
<keyword evidence="4 6" id="KW-0472">Membrane</keyword>
<dbReference type="eggNOG" id="ENOG502RZSZ">
    <property type="taxonomic scope" value="Eukaryota"/>
</dbReference>
<dbReference type="KEGG" id="cmt:CCM_03252"/>
<evidence type="ECO:0000313" key="7">
    <source>
        <dbReference type="EMBL" id="EGX94980.1"/>
    </source>
</evidence>
<feature type="compositionally biased region" description="Gly residues" evidence="5">
    <location>
        <begin position="459"/>
        <end position="473"/>
    </location>
</feature>
<dbReference type="InParanoid" id="G3J9Q7"/>
<dbReference type="EMBL" id="JH126400">
    <property type="protein sequence ID" value="EGX94980.1"/>
    <property type="molecule type" value="Genomic_DNA"/>
</dbReference>
<reference evidence="7 8" key="1">
    <citation type="journal article" date="2011" name="Genome Biol.">
        <title>Genome sequence of the insect pathogenic fungus Cordyceps militaris, a valued traditional Chinese medicine.</title>
        <authorList>
            <person name="Zheng P."/>
            <person name="Xia Y."/>
            <person name="Xiao G."/>
            <person name="Xiong C."/>
            <person name="Hu X."/>
            <person name="Zhang S."/>
            <person name="Zheng H."/>
            <person name="Huang Y."/>
            <person name="Zhou Y."/>
            <person name="Wang S."/>
            <person name="Zhao G.P."/>
            <person name="Liu X."/>
            <person name="St Leger R.J."/>
            <person name="Wang C."/>
        </authorList>
    </citation>
    <scope>NUCLEOTIDE SEQUENCE [LARGE SCALE GENOMIC DNA]</scope>
    <source>
        <strain evidence="7 8">CM01</strain>
    </source>
</reference>
<sequence>MPSSFHSRMHDSVAMHRPSLPTFSLVCLNCLPCLPAPQWNGPPAFPPSHKDNPTKIAKNSAESTRLCTSIGLQGTTQSAVVPCPNGTSWIPWTIPPSIVHNSSSHQSEPDRLVVVTRRLLNFDKLPPHLHPASFCPASECLLLPHLVSRSQPTADTMLRPATPLTILLTAALGLLIISVISAPLTKSIYLGKAGDTIYGVLGRCTGDKCTKAAIGYDVSADGSATFTLPEATRQTLAKTLILHPVAAAVTLPMLIMAGVSHIHAAAHSARYLLALFIFTLIAFLVTLAATIINIILFIPHIAFGTWLVLAAAIILFLSTIVTFSMRRSMVGRKARRRQIAENAEMSGENYYNRGEDPMKPMVAMSGANSGADGLPVFASYERNHQKDDQLSDERIPLTQVRTAEPSPVTNTSDLANAGPSRAASRDRYGGQPGQVDPYGAQTQAYGPSGRPSRGSMPGYRGGGAPRGGRGGYGIPAQRRDSYGRGGMGPRGRGSPYGQSRDGYGGPAMAGAAVAGGAMAGAAMARGGHQGYGRRSPAPGPYDTYGNQPANEQGDYSNWGSQSNLGRTDADLPRAESPPPLPTGAAGSGVGPPTEMATTPSAHHGYGAPPTSTTLESNNNLGGMVSMQQQGHPTGQIRPGYASDGSKYSTDEYVAPRTAWNQGSGRQSPRGQSPVHAIDRRPVAADYRGPASPLAGGNSTYYEDVEPRYESSGPHASRVGSPPTHMYEDVHAMDGSRSPAGSERSNFTSVSQRGVNPRWNPHQHPMPHNSTRRALQQQRQDVLLDNPDFQIAGSRSGTLKHGNPAGMVPGSAYPAQI</sequence>
<protein>
    <submittedName>
        <fullName evidence="7">pH signal transduction protein PalI, putative</fullName>
    </submittedName>
</protein>
<organism evidence="7 8">
    <name type="scientific">Cordyceps militaris (strain CM01)</name>
    <name type="common">Caterpillar fungus</name>
    <dbReference type="NCBI Taxonomy" id="983644"/>
    <lineage>
        <taxon>Eukaryota</taxon>
        <taxon>Fungi</taxon>
        <taxon>Dikarya</taxon>
        <taxon>Ascomycota</taxon>
        <taxon>Pezizomycotina</taxon>
        <taxon>Sordariomycetes</taxon>
        <taxon>Hypocreomycetidae</taxon>
        <taxon>Hypocreales</taxon>
        <taxon>Cordycipitaceae</taxon>
        <taxon>Cordyceps</taxon>
    </lineage>
</organism>
<dbReference type="GO" id="GO:0035838">
    <property type="term" value="C:growing cell tip"/>
    <property type="evidence" value="ECO:0007669"/>
    <property type="project" value="TreeGrafter"/>
</dbReference>
<dbReference type="HOGENOM" id="CLU_016694_1_0_1"/>
<evidence type="ECO:0000256" key="1">
    <source>
        <dbReference type="ARBA" id="ARBA00004141"/>
    </source>
</evidence>
<dbReference type="Proteomes" id="UP000001610">
    <property type="component" value="Unassembled WGS sequence"/>
</dbReference>
<dbReference type="PANTHER" id="PTHR28013:SF3">
    <property type="entry name" value="PROTEIN DCV1-RELATED"/>
    <property type="match status" value="1"/>
</dbReference>
<proteinExistence type="predicted"/>
<feature type="transmembrane region" description="Helical" evidence="6">
    <location>
        <begin position="240"/>
        <end position="259"/>
    </location>
</feature>
<feature type="transmembrane region" description="Helical" evidence="6">
    <location>
        <begin position="164"/>
        <end position="184"/>
    </location>
</feature>
<accession>G3J9Q7</accession>
<evidence type="ECO:0000256" key="2">
    <source>
        <dbReference type="ARBA" id="ARBA00022692"/>
    </source>
</evidence>
<dbReference type="RefSeq" id="XP_006668466.1">
    <property type="nucleotide sequence ID" value="XM_006668403.1"/>
</dbReference>
<feature type="compositionally biased region" description="Polar residues" evidence="5">
    <location>
        <begin position="609"/>
        <end position="632"/>
    </location>
</feature>
<keyword evidence="8" id="KW-1185">Reference proteome</keyword>
<dbReference type="Pfam" id="PF06687">
    <property type="entry name" value="SUR7"/>
    <property type="match status" value="1"/>
</dbReference>
<comment type="subcellular location">
    <subcellularLocation>
        <location evidence="1">Membrane</location>
        <topology evidence="1">Multi-pass membrane protein</topology>
    </subcellularLocation>
</comment>
<dbReference type="AlphaFoldDB" id="G3J9Q7"/>
<dbReference type="OrthoDB" id="2354757at2759"/>
<feature type="compositionally biased region" description="Polar residues" evidence="5">
    <location>
        <begin position="544"/>
        <end position="565"/>
    </location>
</feature>
<dbReference type="PANTHER" id="PTHR28013">
    <property type="entry name" value="PROTEIN DCV1-RELATED"/>
    <property type="match status" value="1"/>
</dbReference>
<feature type="compositionally biased region" description="Basic and acidic residues" evidence="5">
    <location>
        <begin position="385"/>
        <end position="395"/>
    </location>
</feature>
<evidence type="ECO:0000256" key="4">
    <source>
        <dbReference type="ARBA" id="ARBA00023136"/>
    </source>
</evidence>
<feature type="region of interest" description="Disordered" evidence="5">
    <location>
        <begin position="522"/>
        <end position="776"/>
    </location>
</feature>
<feature type="region of interest" description="Disordered" evidence="5">
    <location>
        <begin position="385"/>
        <end position="502"/>
    </location>
</feature>
<feature type="compositionally biased region" description="Polar residues" evidence="5">
    <location>
        <begin position="767"/>
        <end position="776"/>
    </location>
</feature>
<evidence type="ECO:0000256" key="3">
    <source>
        <dbReference type="ARBA" id="ARBA00022989"/>
    </source>
</evidence>
<evidence type="ECO:0000256" key="5">
    <source>
        <dbReference type="SAM" id="MobiDB-lite"/>
    </source>
</evidence>
<evidence type="ECO:0000313" key="8">
    <source>
        <dbReference type="Proteomes" id="UP000001610"/>
    </source>
</evidence>
<gene>
    <name evidence="7" type="ORF">CCM_03252</name>
</gene>
<dbReference type="GO" id="GO:0005886">
    <property type="term" value="C:plasma membrane"/>
    <property type="evidence" value="ECO:0007669"/>
    <property type="project" value="InterPro"/>
</dbReference>
<evidence type="ECO:0000256" key="6">
    <source>
        <dbReference type="SAM" id="Phobius"/>
    </source>
</evidence>
<keyword evidence="3 6" id="KW-1133">Transmembrane helix</keyword>
<feature type="transmembrane region" description="Helical" evidence="6">
    <location>
        <begin position="304"/>
        <end position="325"/>
    </location>
</feature>
<feature type="compositionally biased region" description="Polar residues" evidence="5">
    <location>
        <begin position="658"/>
        <end position="670"/>
    </location>
</feature>
<dbReference type="STRING" id="983644.G3J9Q7"/>
<dbReference type="GeneID" id="18165278"/>
<keyword evidence="2 6" id="KW-0812">Transmembrane</keyword>
<dbReference type="InterPro" id="IPR009571">
    <property type="entry name" value="SUR7/Rim9-like_fungi"/>
</dbReference>
<feature type="compositionally biased region" description="Polar residues" evidence="5">
    <location>
        <begin position="742"/>
        <end position="753"/>
    </location>
</feature>
<feature type="transmembrane region" description="Helical" evidence="6">
    <location>
        <begin position="271"/>
        <end position="298"/>
    </location>
</feature>
<dbReference type="GO" id="GO:0032153">
    <property type="term" value="C:cell division site"/>
    <property type="evidence" value="ECO:0007669"/>
    <property type="project" value="TreeGrafter"/>
</dbReference>